<keyword evidence="1" id="KW-0472">Membrane</keyword>
<organism evidence="2 3">
    <name type="scientific">Gimesia chilikensis</name>
    <dbReference type="NCBI Taxonomy" id="2605989"/>
    <lineage>
        <taxon>Bacteria</taxon>
        <taxon>Pseudomonadati</taxon>
        <taxon>Planctomycetota</taxon>
        <taxon>Planctomycetia</taxon>
        <taxon>Planctomycetales</taxon>
        <taxon>Planctomycetaceae</taxon>
        <taxon>Gimesia</taxon>
    </lineage>
</organism>
<feature type="transmembrane region" description="Helical" evidence="1">
    <location>
        <begin position="34"/>
        <end position="53"/>
    </location>
</feature>
<proteinExistence type="predicted"/>
<reference evidence="2 3" key="1">
    <citation type="submission" date="2019-02" db="EMBL/GenBank/DDBJ databases">
        <title>Deep-cultivation of Planctomycetes and their phenomic and genomic characterization uncovers novel biology.</title>
        <authorList>
            <person name="Wiegand S."/>
            <person name="Jogler M."/>
            <person name="Boedeker C."/>
            <person name="Pinto D."/>
            <person name="Vollmers J."/>
            <person name="Rivas-Marin E."/>
            <person name="Kohn T."/>
            <person name="Peeters S.H."/>
            <person name="Heuer A."/>
            <person name="Rast P."/>
            <person name="Oberbeckmann S."/>
            <person name="Bunk B."/>
            <person name="Jeske O."/>
            <person name="Meyerdierks A."/>
            <person name="Storesund J.E."/>
            <person name="Kallscheuer N."/>
            <person name="Luecker S."/>
            <person name="Lage O.M."/>
            <person name="Pohl T."/>
            <person name="Merkel B.J."/>
            <person name="Hornburger P."/>
            <person name="Mueller R.-W."/>
            <person name="Bruemmer F."/>
            <person name="Labrenz M."/>
            <person name="Spormann A.M."/>
            <person name="Op den Camp H."/>
            <person name="Overmann J."/>
            <person name="Amann R."/>
            <person name="Jetten M.S.M."/>
            <person name="Mascher T."/>
            <person name="Medema M.H."/>
            <person name="Devos D.P."/>
            <person name="Kaster A.-K."/>
            <person name="Ovreas L."/>
            <person name="Rohde M."/>
            <person name="Galperin M.Y."/>
            <person name="Jogler C."/>
        </authorList>
    </citation>
    <scope>NUCLEOTIDE SEQUENCE [LARGE SCALE GENOMIC DNA]</scope>
    <source>
        <strain evidence="2 3">HG66A1</strain>
    </source>
</reference>
<dbReference type="Proteomes" id="UP000320421">
    <property type="component" value="Chromosome"/>
</dbReference>
<keyword evidence="1" id="KW-1133">Transmembrane helix</keyword>
<accession>A0A517PZ66</accession>
<evidence type="ECO:0000256" key="1">
    <source>
        <dbReference type="SAM" id="Phobius"/>
    </source>
</evidence>
<dbReference type="AlphaFoldDB" id="A0A517PZ66"/>
<sequence>MSSFVDFPFWFLGSFLIQPAFCWALVQQYDFDFFAILVLVINAAFFTNVYYTVWRSQKPPKSVIIQNYLIGLVINFGNFVLALMSSV</sequence>
<gene>
    <name evidence="2" type="ORF">HG66A1_64720</name>
</gene>
<protein>
    <submittedName>
        <fullName evidence="2">Uncharacterized protein</fullName>
    </submittedName>
</protein>
<evidence type="ECO:0000313" key="3">
    <source>
        <dbReference type="Proteomes" id="UP000320421"/>
    </source>
</evidence>
<keyword evidence="3" id="KW-1185">Reference proteome</keyword>
<feature type="transmembrane region" description="Helical" evidence="1">
    <location>
        <begin position="65"/>
        <end position="84"/>
    </location>
</feature>
<dbReference type="EMBL" id="CP036266">
    <property type="protein sequence ID" value="QDT24637.1"/>
    <property type="molecule type" value="Genomic_DNA"/>
</dbReference>
<keyword evidence="1" id="KW-0812">Transmembrane</keyword>
<evidence type="ECO:0000313" key="2">
    <source>
        <dbReference type="EMBL" id="QDT24637.1"/>
    </source>
</evidence>
<dbReference type="RefSeq" id="WP_145193487.1">
    <property type="nucleotide sequence ID" value="NZ_CP036266.1"/>
</dbReference>
<name>A0A517PZ66_9PLAN</name>